<reference evidence="2" key="1">
    <citation type="submission" date="2017-08" db="EMBL/GenBank/DDBJ databases">
        <title>Assembly of the North American Bullfrog Genome.</title>
        <authorList>
            <person name="Warren R.L."/>
            <person name="Vandervalk B.P."/>
            <person name="Kucuk E."/>
            <person name="Birol I."/>
            <person name="Helbing C."/>
            <person name="Pandoh P."/>
            <person name="Behsaz B."/>
            <person name="Mohamadi H."/>
            <person name="Chu J."/>
            <person name="Jackman S."/>
            <person name="Hammond S.A."/>
            <person name="Veldhoen N."/>
            <person name="Kirk H."/>
            <person name="Zhao Y."/>
            <person name="Coope R."/>
            <person name="Pleasance S."/>
            <person name="Moore R."/>
            <person name="Holt R."/>
        </authorList>
    </citation>
    <scope>NUCLEOTIDE SEQUENCE</scope>
    <source>
        <strain evidence="2">Bruno</strain>
        <tissue evidence="2">Liver</tissue>
    </source>
</reference>
<feature type="region of interest" description="Disordered" evidence="1">
    <location>
        <begin position="31"/>
        <end position="94"/>
    </location>
</feature>
<evidence type="ECO:0000256" key="1">
    <source>
        <dbReference type="SAM" id="MobiDB-lite"/>
    </source>
</evidence>
<dbReference type="AlphaFoldDB" id="A0A2G9RIF5"/>
<organism evidence="2">
    <name type="scientific">Aquarana catesbeiana</name>
    <name type="common">American bullfrog</name>
    <name type="synonym">Rana catesbeiana</name>
    <dbReference type="NCBI Taxonomy" id="8400"/>
    <lineage>
        <taxon>Eukaryota</taxon>
        <taxon>Metazoa</taxon>
        <taxon>Chordata</taxon>
        <taxon>Craniata</taxon>
        <taxon>Vertebrata</taxon>
        <taxon>Euteleostomi</taxon>
        <taxon>Amphibia</taxon>
        <taxon>Batrachia</taxon>
        <taxon>Anura</taxon>
        <taxon>Neobatrachia</taxon>
        <taxon>Ranoidea</taxon>
        <taxon>Ranidae</taxon>
        <taxon>Aquarana</taxon>
    </lineage>
</organism>
<gene>
    <name evidence="2" type="ORF">AB205_0083200</name>
</gene>
<dbReference type="EMBL" id="KV939343">
    <property type="protein sequence ID" value="PIO27680.1"/>
    <property type="molecule type" value="Genomic_DNA"/>
</dbReference>
<accession>A0A2G9RIF5</accession>
<sequence>MFHLENEKSRSPYSNFVTKWSSFFVVHHQTSQSMRRTVKIMRQKQCREVSKPHEGKGQSQSVDETARPIPSQRSTHVSHDRPTTSRSLRRCEKP</sequence>
<evidence type="ECO:0000313" key="2">
    <source>
        <dbReference type="EMBL" id="PIO27680.1"/>
    </source>
</evidence>
<feature type="compositionally biased region" description="Basic and acidic residues" evidence="1">
    <location>
        <begin position="45"/>
        <end position="56"/>
    </location>
</feature>
<proteinExistence type="predicted"/>
<name>A0A2G9RIF5_AQUCT</name>
<protein>
    <submittedName>
        <fullName evidence="2">Uncharacterized protein</fullName>
    </submittedName>
</protein>
<feature type="compositionally biased region" description="Basic and acidic residues" evidence="1">
    <location>
        <begin position="77"/>
        <end position="94"/>
    </location>
</feature>